<reference evidence="2 3" key="1">
    <citation type="submission" date="2017-06" db="EMBL/GenBank/DDBJ databases">
        <authorList>
            <person name="Kim H.J."/>
            <person name="Triplett B.A."/>
        </authorList>
    </citation>
    <scope>NUCLEOTIDE SEQUENCE [LARGE SCALE GENOMIC DNA]</scope>
    <source>
        <strain evidence="2 3">DSM 8800</strain>
    </source>
</reference>
<accession>A0A238X431</accession>
<dbReference type="PANTHER" id="PTHR43031:SF16">
    <property type="entry name" value="OXIDOREDUCTASE"/>
    <property type="match status" value="1"/>
</dbReference>
<dbReference type="InterPro" id="IPR050229">
    <property type="entry name" value="GlpE_sulfurtransferase"/>
</dbReference>
<dbReference type="RefSeq" id="WP_089385202.1">
    <property type="nucleotide sequence ID" value="NZ_FZNQ01000012.1"/>
</dbReference>
<protein>
    <submittedName>
        <fullName evidence="2">Rhodanese-related sulfurtransferase</fullName>
    </submittedName>
</protein>
<gene>
    <name evidence="2" type="ORF">SAMN06264855_11249</name>
</gene>
<dbReference type="Gene3D" id="3.40.250.10">
    <property type="entry name" value="Rhodanese-like domain"/>
    <property type="match status" value="1"/>
</dbReference>
<dbReference type="OrthoDB" id="135517at2157"/>
<dbReference type="EMBL" id="FZNQ01000012">
    <property type="protein sequence ID" value="SNR52609.1"/>
    <property type="molecule type" value="Genomic_DNA"/>
</dbReference>
<dbReference type="Proteomes" id="UP000198397">
    <property type="component" value="Unassembled WGS sequence"/>
</dbReference>
<proteinExistence type="predicted"/>
<dbReference type="CDD" id="cd00158">
    <property type="entry name" value="RHOD"/>
    <property type="match status" value="1"/>
</dbReference>
<evidence type="ECO:0000313" key="2">
    <source>
        <dbReference type="EMBL" id="SNR52609.1"/>
    </source>
</evidence>
<dbReference type="InterPro" id="IPR036873">
    <property type="entry name" value="Rhodanese-like_dom_sf"/>
</dbReference>
<dbReference type="GO" id="GO:0004792">
    <property type="term" value="F:thiosulfate-cyanide sulfurtransferase activity"/>
    <property type="evidence" value="ECO:0007669"/>
    <property type="project" value="InterPro"/>
</dbReference>
<dbReference type="PROSITE" id="PS50206">
    <property type="entry name" value="RHODANESE_3"/>
    <property type="match status" value="1"/>
</dbReference>
<dbReference type="InterPro" id="IPR001763">
    <property type="entry name" value="Rhodanese-like_dom"/>
</dbReference>
<sequence length="109" mass="12154">MVEELTPEEVHERVEEGTIRVVDTRPESQFNRGHIPGAINLPLGELPRRVDEIEWDETDIVCACPIGQSSIQAAKLIDSYEGVDDDVTVASMAGGYREWAFELEPDDAK</sequence>
<keyword evidence="2" id="KW-0808">Transferase</keyword>
<evidence type="ECO:0000259" key="1">
    <source>
        <dbReference type="PROSITE" id="PS50206"/>
    </source>
</evidence>
<dbReference type="InterPro" id="IPR001307">
    <property type="entry name" value="Thiosulphate_STrfase_CS"/>
</dbReference>
<dbReference type="PROSITE" id="PS00380">
    <property type="entry name" value="RHODANESE_1"/>
    <property type="match status" value="1"/>
</dbReference>
<organism evidence="2 3">
    <name type="scientific">Halorubrum vacuolatum</name>
    <name type="common">Natronobacterium vacuolatum</name>
    <dbReference type="NCBI Taxonomy" id="63740"/>
    <lineage>
        <taxon>Archaea</taxon>
        <taxon>Methanobacteriati</taxon>
        <taxon>Methanobacteriota</taxon>
        <taxon>Stenosarchaea group</taxon>
        <taxon>Halobacteria</taxon>
        <taxon>Halobacteriales</taxon>
        <taxon>Haloferacaceae</taxon>
        <taxon>Halorubrum</taxon>
    </lineage>
</organism>
<feature type="domain" description="Rhodanese" evidence="1">
    <location>
        <begin position="15"/>
        <end position="108"/>
    </location>
</feature>
<dbReference type="AlphaFoldDB" id="A0A238X431"/>
<dbReference type="SUPFAM" id="SSF52821">
    <property type="entry name" value="Rhodanese/Cell cycle control phosphatase"/>
    <property type="match status" value="1"/>
</dbReference>
<dbReference type="SMART" id="SM00450">
    <property type="entry name" value="RHOD"/>
    <property type="match status" value="1"/>
</dbReference>
<dbReference type="PANTHER" id="PTHR43031">
    <property type="entry name" value="FAD-DEPENDENT OXIDOREDUCTASE"/>
    <property type="match status" value="1"/>
</dbReference>
<name>A0A238X431_HALVU</name>
<dbReference type="Pfam" id="PF00581">
    <property type="entry name" value="Rhodanese"/>
    <property type="match status" value="1"/>
</dbReference>
<evidence type="ECO:0000313" key="3">
    <source>
        <dbReference type="Proteomes" id="UP000198397"/>
    </source>
</evidence>
<keyword evidence="3" id="KW-1185">Reference proteome</keyword>